<evidence type="ECO:0000256" key="7">
    <source>
        <dbReference type="ARBA" id="ARBA00047364"/>
    </source>
</evidence>
<dbReference type="CDD" id="cd07957">
    <property type="entry name" value="Anticodon_Ia_Met"/>
    <property type="match status" value="1"/>
</dbReference>
<evidence type="ECO:0000256" key="9">
    <source>
        <dbReference type="SAM" id="MobiDB-lite"/>
    </source>
</evidence>
<evidence type="ECO:0000256" key="2">
    <source>
        <dbReference type="ARBA" id="ARBA00022598"/>
    </source>
</evidence>
<dbReference type="GO" id="GO:0004825">
    <property type="term" value="F:methionine-tRNA ligase activity"/>
    <property type="evidence" value="ECO:0007669"/>
    <property type="project" value="UniProtKB-EC"/>
</dbReference>
<keyword evidence="2 8" id="KW-0436">Ligase</keyword>
<comment type="caution">
    <text evidence="13">The sequence shown here is derived from an EMBL/GenBank/DDBJ whole genome shotgun (WGS) entry which is preliminary data.</text>
</comment>
<evidence type="ECO:0000259" key="11">
    <source>
        <dbReference type="Pfam" id="PF09334"/>
    </source>
</evidence>
<evidence type="ECO:0000256" key="5">
    <source>
        <dbReference type="ARBA" id="ARBA00022917"/>
    </source>
</evidence>
<dbReference type="FunFam" id="1.10.730.10:FF:000028">
    <property type="entry name" value="Methionine--tRNA ligase, chloroplastic/mitochondrial"/>
    <property type="match status" value="1"/>
</dbReference>
<dbReference type="InterPro" id="IPR014758">
    <property type="entry name" value="Met-tRNA_synth"/>
</dbReference>
<dbReference type="EC" id="6.1.1.10" evidence="1"/>
<dbReference type="Gene3D" id="2.170.220.10">
    <property type="match status" value="1"/>
</dbReference>
<sequence length="602" mass="67156">MACRVQYSIQNSLRVFSSSSLNLHTSVKCQRIRLRNSKFSLSKGSLYCTCRASYTTNAADPFVLTTPLYYVNAPPHMGSAYTTIAADAIARFQRLLGKEVIFITGTDEHGEKIASAAAANGSSPSEHCDIISGGYRALWKELDISYDKFIRTTDPNHEAIVKEFYSKVLAKGDIYRADYEGLYCVNCEEYKDEKELLEDNCCPMHLKPCVRRKEDNYFFALSKYQKQLEEILIENPDFVQPSFRFNEVQGWVKSGLRDFSISRASVNWGIPVPNDAKQTIYVWFDALLGYISALLEDNKHPSLQTAIFSGWPASLHLIGKDILRFHAVYWPAMLMSAGISLPKKVFGHGFLTKDGMKMGKSLGNTLEPTELVHRFGPDAVRYFFLKEVEFGGDGDYSEDRFINIINANLANTIGNLLNRTLGLLRKNCQSTITVDSAIAAEGNAFKDTVGNLVHEARQHYENLELSSACEAVLQIGNAGNAYIDEKAPWSLFKQGDSGFATASKDLVIVLEAIRIIAIALSPITPSLSLRIYTQLGYSEDQFNAVSWSETRWGGLKPGHITAQPKPVFARIEVETDLNNASSEATKASKKKERQKTQKVVEA</sequence>
<feature type="domain" description="Methionyl-tRNA synthetase anticodon-binding" evidence="12">
    <location>
        <begin position="438"/>
        <end position="574"/>
    </location>
</feature>
<dbReference type="Gene3D" id="1.10.730.10">
    <property type="entry name" value="Isoleucyl-tRNA Synthetase, Domain 1"/>
    <property type="match status" value="1"/>
</dbReference>
<dbReference type="HAMAP" id="MF_01228">
    <property type="entry name" value="Met_tRNA_synth_type2"/>
    <property type="match status" value="1"/>
</dbReference>
<dbReference type="CDD" id="cd00814">
    <property type="entry name" value="MetRS_core"/>
    <property type="match status" value="1"/>
</dbReference>
<evidence type="ECO:0000259" key="12">
    <source>
        <dbReference type="Pfam" id="PF19303"/>
    </source>
</evidence>
<dbReference type="Pfam" id="PF00133">
    <property type="entry name" value="tRNA-synt_1"/>
    <property type="match status" value="1"/>
</dbReference>
<dbReference type="GO" id="GO:0009570">
    <property type="term" value="C:chloroplast stroma"/>
    <property type="evidence" value="ECO:0007669"/>
    <property type="project" value="TreeGrafter"/>
</dbReference>
<dbReference type="SUPFAM" id="SSF52374">
    <property type="entry name" value="Nucleotidylyl transferase"/>
    <property type="match status" value="1"/>
</dbReference>
<evidence type="ECO:0000256" key="8">
    <source>
        <dbReference type="RuleBase" id="RU363039"/>
    </source>
</evidence>
<dbReference type="GO" id="GO:0005739">
    <property type="term" value="C:mitochondrion"/>
    <property type="evidence" value="ECO:0007669"/>
    <property type="project" value="UniProtKB-ARBA"/>
</dbReference>
<dbReference type="NCBIfam" id="NF008900">
    <property type="entry name" value="PRK12267.1"/>
    <property type="match status" value="1"/>
</dbReference>
<dbReference type="PRINTS" id="PR01041">
    <property type="entry name" value="TRNASYNTHMET"/>
</dbReference>
<evidence type="ECO:0000256" key="4">
    <source>
        <dbReference type="ARBA" id="ARBA00022840"/>
    </source>
</evidence>
<dbReference type="InterPro" id="IPR041872">
    <property type="entry name" value="Anticodon_Met"/>
</dbReference>
<dbReference type="InterPro" id="IPR015413">
    <property type="entry name" value="Methionyl/Leucyl_tRNA_Synth"/>
</dbReference>
<dbReference type="InterPro" id="IPR002300">
    <property type="entry name" value="aa-tRNA-synth_Ia"/>
</dbReference>
<dbReference type="PANTHER" id="PTHR43326:SF1">
    <property type="entry name" value="METHIONINE--TRNA LIGASE, MITOCHONDRIAL"/>
    <property type="match status" value="1"/>
</dbReference>
<keyword evidence="4 8" id="KW-0067">ATP-binding</keyword>
<feature type="region of interest" description="Disordered" evidence="9">
    <location>
        <begin position="579"/>
        <end position="602"/>
    </location>
</feature>
<evidence type="ECO:0000313" key="13">
    <source>
        <dbReference type="EMBL" id="KAL0458351.1"/>
    </source>
</evidence>
<dbReference type="Pfam" id="PF19303">
    <property type="entry name" value="Anticodon_3"/>
    <property type="match status" value="1"/>
</dbReference>
<evidence type="ECO:0000256" key="6">
    <source>
        <dbReference type="ARBA" id="ARBA00023146"/>
    </source>
</evidence>
<evidence type="ECO:0000256" key="3">
    <source>
        <dbReference type="ARBA" id="ARBA00022741"/>
    </source>
</evidence>
<dbReference type="InterPro" id="IPR023457">
    <property type="entry name" value="Met-tRNA_synth_2"/>
</dbReference>
<feature type="domain" description="Methionyl/Leucyl tRNA synthetase" evidence="11">
    <location>
        <begin position="194"/>
        <end position="421"/>
    </location>
</feature>
<dbReference type="PANTHER" id="PTHR43326">
    <property type="entry name" value="METHIONYL-TRNA SYNTHETASE"/>
    <property type="match status" value="1"/>
</dbReference>
<keyword evidence="5 8" id="KW-0648">Protein biosynthesis</keyword>
<dbReference type="FunFam" id="2.170.220.10:FF:000001">
    <property type="entry name" value="methionine--tRNA ligase, mitochondrial"/>
    <property type="match status" value="1"/>
</dbReference>
<dbReference type="InterPro" id="IPR014729">
    <property type="entry name" value="Rossmann-like_a/b/a_fold"/>
</dbReference>
<name>A0AAW2Y0D3_9LAMI</name>
<dbReference type="InterPro" id="IPR033911">
    <property type="entry name" value="MetRS_core"/>
</dbReference>
<dbReference type="SUPFAM" id="SSF47323">
    <property type="entry name" value="Anticodon-binding domain of a subclass of class I aminoacyl-tRNA synthetases"/>
    <property type="match status" value="1"/>
</dbReference>
<evidence type="ECO:0000256" key="1">
    <source>
        <dbReference type="ARBA" id="ARBA00012838"/>
    </source>
</evidence>
<feature type="domain" description="Aminoacyl-tRNA synthetase class Ia" evidence="10">
    <location>
        <begin position="56"/>
        <end position="113"/>
    </location>
</feature>
<organism evidence="13">
    <name type="scientific">Sesamum latifolium</name>
    <dbReference type="NCBI Taxonomy" id="2727402"/>
    <lineage>
        <taxon>Eukaryota</taxon>
        <taxon>Viridiplantae</taxon>
        <taxon>Streptophyta</taxon>
        <taxon>Embryophyta</taxon>
        <taxon>Tracheophyta</taxon>
        <taxon>Spermatophyta</taxon>
        <taxon>Magnoliopsida</taxon>
        <taxon>eudicotyledons</taxon>
        <taxon>Gunneridae</taxon>
        <taxon>Pentapetalae</taxon>
        <taxon>asterids</taxon>
        <taxon>lamiids</taxon>
        <taxon>Lamiales</taxon>
        <taxon>Pedaliaceae</taxon>
        <taxon>Sesamum</taxon>
    </lineage>
</organism>
<reference evidence="13" key="1">
    <citation type="submission" date="2020-06" db="EMBL/GenBank/DDBJ databases">
        <authorList>
            <person name="Li T."/>
            <person name="Hu X."/>
            <person name="Zhang T."/>
            <person name="Song X."/>
            <person name="Zhang H."/>
            <person name="Dai N."/>
            <person name="Sheng W."/>
            <person name="Hou X."/>
            <person name="Wei L."/>
        </authorList>
    </citation>
    <scope>NUCLEOTIDE SEQUENCE</scope>
    <source>
        <strain evidence="13">KEN1</strain>
        <tissue evidence="13">Leaf</tissue>
    </source>
</reference>
<evidence type="ECO:0000259" key="10">
    <source>
        <dbReference type="Pfam" id="PF00133"/>
    </source>
</evidence>
<dbReference type="GO" id="GO:0005524">
    <property type="term" value="F:ATP binding"/>
    <property type="evidence" value="ECO:0007669"/>
    <property type="project" value="UniProtKB-KW"/>
</dbReference>
<proteinExistence type="inferred from homology"/>
<dbReference type="GO" id="GO:0006431">
    <property type="term" value="P:methionyl-tRNA aminoacylation"/>
    <property type="evidence" value="ECO:0007669"/>
    <property type="project" value="InterPro"/>
</dbReference>
<dbReference type="AlphaFoldDB" id="A0AAW2Y0D3"/>
<comment type="catalytic activity">
    <reaction evidence="7">
        <text>tRNA(Met) + L-methionine + ATP = L-methionyl-tRNA(Met) + AMP + diphosphate</text>
        <dbReference type="Rhea" id="RHEA:13481"/>
        <dbReference type="Rhea" id="RHEA-COMP:9667"/>
        <dbReference type="Rhea" id="RHEA-COMP:9698"/>
        <dbReference type="ChEBI" id="CHEBI:30616"/>
        <dbReference type="ChEBI" id="CHEBI:33019"/>
        <dbReference type="ChEBI" id="CHEBI:57844"/>
        <dbReference type="ChEBI" id="CHEBI:78442"/>
        <dbReference type="ChEBI" id="CHEBI:78530"/>
        <dbReference type="ChEBI" id="CHEBI:456215"/>
        <dbReference type="EC" id="6.1.1.10"/>
    </reaction>
</comment>
<dbReference type="EMBL" id="JACGWN010000002">
    <property type="protein sequence ID" value="KAL0458351.1"/>
    <property type="molecule type" value="Genomic_DNA"/>
</dbReference>
<reference evidence="13" key="2">
    <citation type="journal article" date="2024" name="Plant">
        <title>Genomic evolution and insights into agronomic trait innovations of Sesamum species.</title>
        <authorList>
            <person name="Miao H."/>
            <person name="Wang L."/>
            <person name="Qu L."/>
            <person name="Liu H."/>
            <person name="Sun Y."/>
            <person name="Le M."/>
            <person name="Wang Q."/>
            <person name="Wei S."/>
            <person name="Zheng Y."/>
            <person name="Lin W."/>
            <person name="Duan Y."/>
            <person name="Cao H."/>
            <person name="Xiong S."/>
            <person name="Wang X."/>
            <person name="Wei L."/>
            <person name="Li C."/>
            <person name="Ma Q."/>
            <person name="Ju M."/>
            <person name="Zhao R."/>
            <person name="Li G."/>
            <person name="Mu C."/>
            <person name="Tian Q."/>
            <person name="Mei H."/>
            <person name="Zhang T."/>
            <person name="Gao T."/>
            <person name="Zhang H."/>
        </authorList>
    </citation>
    <scope>NUCLEOTIDE SEQUENCE</scope>
    <source>
        <strain evidence="13">KEN1</strain>
    </source>
</reference>
<dbReference type="InterPro" id="IPR009080">
    <property type="entry name" value="tRNAsynth_Ia_anticodon-bd"/>
</dbReference>
<dbReference type="Gene3D" id="3.40.50.620">
    <property type="entry name" value="HUPs"/>
    <property type="match status" value="1"/>
</dbReference>
<dbReference type="NCBIfam" id="TIGR00398">
    <property type="entry name" value="metG"/>
    <property type="match status" value="1"/>
</dbReference>
<accession>A0AAW2Y0D3</accession>
<comment type="similarity">
    <text evidence="8">Belongs to the class-I aminoacyl-tRNA synthetase family.</text>
</comment>
<protein>
    <recommendedName>
        <fullName evidence="1">methionine--tRNA ligase</fullName>
        <ecNumber evidence="1">6.1.1.10</ecNumber>
    </recommendedName>
</protein>
<dbReference type="Pfam" id="PF09334">
    <property type="entry name" value="tRNA-synt_1g"/>
    <property type="match status" value="1"/>
</dbReference>
<gene>
    <name evidence="13" type="ORF">Slati_0462300</name>
</gene>
<keyword evidence="3 8" id="KW-0547">Nucleotide-binding</keyword>
<keyword evidence="6 8" id="KW-0030">Aminoacyl-tRNA synthetase</keyword>